<feature type="non-terminal residue" evidence="1">
    <location>
        <position position="1"/>
    </location>
</feature>
<sequence length="92" mass="10865">GLFLDTGCYNKSLQDVFSQKVLNLRQRRWLELLKDYDMSIIYHPSKANVVVNALSRLSMGSTSHVEEEKRLSHPFSHTAVWKIGFFQFKRRY</sequence>
<evidence type="ECO:0000313" key="2">
    <source>
        <dbReference type="Proteomes" id="UP001234989"/>
    </source>
</evidence>
<reference evidence="1" key="1">
    <citation type="submission" date="2023-08" db="EMBL/GenBank/DDBJ databases">
        <title>A de novo genome assembly of Solanum verrucosum Schlechtendal, a Mexican diploid species geographically isolated from the other diploid A-genome species in potato relatives.</title>
        <authorList>
            <person name="Hosaka K."/>
        </authorList>
    </citation>
    <scope>NUCLEOTIDE SEQUENCE</scope>
    <source>
        <tissue evidence="1">Young leaves</tissue>
    </source>
</reference>
<gene>
    <name evidence="1" type="ORF">MTR67_018978</name>
</gene>
<protein>
    <submittedName>
        <fullName evidence="1">Uncharacterized protein</fullName>
    </submittedName>
</protein>
<accession>A0AAF0QNL3</accession>
<keyword evidence="2" id="KW-1185">Reference proteome</keyword>
<dbReference type="EMBL" id="CP133615">
    <property type="protein sequence ID" value="WMV25593.1"/>
    <property type="molecule type" value="Genomic_DNA"/>
</dbReference>
<organism evidence="1 2">
    <name type="scientific">Solanum verrucosum</name>
    <dbReference type="NCBI Taxonomy" id="315347"/>
    <lineage>
        <taxon>Eukaryota</taxon>
        <taxon>Viridiplantae</taxon>
        <taxon>Streptophyta</taxon>
        <taxon>Embryophyta</taxon>
        <taxon>Tracheophyta</taxon>
        <taxon>Spermatophyta</taxon>
        <taxon>Magnoliopsida</taxon>
        <taxon>eudicotyledons</taxon>
        <taxon>Gunneridae</taxon>
        <taxon>Pentapetalae</taxon>
        <taxon>asterids</taxon>
        <taxon>lamiids</taxon>
        <taxon>Solanales</taxon>
        <taxon>Solanaceae</taxon>
        <taxon>Solanoideae</taxon>
        <taxon>Solaneae</taxon>
        <taxon>Solanum</taxon>
    </lineage>
</organism>
<evidence type="ECO:0000313" key="1">
    <source>
        <dbReference type="EMBL" id="WMV25593.1"/>
    </source>
</evidence>
<dbReference type="Proteomes" id="UP001234989">
    <property type="component" value="Chromosome 4"/>
</dbReference>
<proteinExistence type="predicted"/>
<dbReference type="AlphaFoldDB" id="A0AAF0QNL3"/>
<name>A0AAF0QNL3_SOLVR</name>